<dbReference type="STRING" id="444597.BST26_13210"/>
<comment type="caution">
    <text evidence="1">The sequence shown here is derived from an EMBL/GenBank/DDBJ whole genome shotgun (WGS) entry which is preliminary data.</text>
</comment>
<sequence length="137" mass="14489">MRIAAVVLTAGLALAALVSPAQAEADVDIAPPYIDHTEWTSWDGKASLRVYPTPAGRAAATAPGGSLLTGEAWSEVLALQPDADTAGMADQFSCHWHWAEFAEPGKSSWNLEPWRPVVTGSQMLAAHCNPGGPEERL</sequence>
<dbReference type="RefSeq" id="WP_083031527.1">
    <property type="nucleotide sequence ID" value="NZ_AP022618.1"/>
</dbReference>
<organism evidence="1 2">
    <name type="scientific">Mycolicibacterium insubricum</name>
    <dbReference type="NCBI Taxonomy" id="444597"/>
    <lineage>
        <taxon>Bacteria</taxon>
        <taxon>Bacillati</taxon>
        <taxon>Actinomycetota</taxon>
        <taxon>Actinomycetes</taxon>
        <taxon>Mycobacteriales</taxon>
        <taxon>Mycobacteriaceae</taxon>
        <taxon>Mycolicibacterium</taxon>
    </lineage>
</organism>
<evidence type="ECO:0000313" key="2">
    <source>
        <dbReference type="Proteomes" id="UP000192801"/>
    </source>
</evidence>
<protein>
    <submittedName>
        <fullName evidence="1">Uncharacterized protein</fullName>
    </submittedName>
</protein>
<dbReference type="Pfam" id="PF10783">
    <property type="entry name" value="DUF2599"/>
    <property type="match status" value="1"/>
</dbReference>
<evidence type="ECO:0000313" key="1">
    <source>
        <dbReference type="EMBL" id="ORA69676.1"/>
    </source>
</evidence>
<dbReference type="OrthoDB" id="4412570at2"/>
<accession>A0A1X0DB82</accession>
<dbReference type="AlphaFoldDB" id="A0A1X0DB82"/>
<dbReference type="Proteomes" id="UP000192801">
    <property type="component" value="Unassembled WGS sequence"/>
</dbReference>
<gene>
    <name evidence="1" type="ORF">BST26_13210</name>
</gene>
<proteinExistence type="predicted"/>
<dbReference type="EMBL" id="MVHS01000030">
    <property type="protein sequence ID" value="ORA69676.1"/>
    <property type="molecule type" value="Genomic_DNA"/>
</dbReference>
<name>A0A1X0DB82_9MYCO</name>
<reference evidence="1 2" key="1">
    <citation type="submission" date="2016-12" db="EMBL/GenBank/DDBJ databases">
        <title>The new phylogeny of genus Mycobacterium.</title>
        <authorList>
            <person name="Tortoli E."/>
            <person name="Trovato A."/>
            <person name="Cirillo D.M."/>
        </authorList>
    </citation>
    <scope>NUCLEOTIDE SEQUENCE [LARGE SCALE GENOMIC DNA]</scope>
    <source>
        <strain evidence="1 2">DSM 45130</strain>
    </source>
</reference>
<keyword evidence="2" id="KW-1185">Reference proteome</keyword>
<dbReference type="InterPro" id="IPR019719">
    <property type="entry name" value="DUF2599"/>
</dbReference>